<reference evidence="9" key="2">
    <citation type="submission" date="2015-03" db="EMBL/GenBank/DDBJ databases">
        <authorList>
            <person name="Welte C."/>
            <person name="de Graaf R."/>
            <person name="van den Bosch T.J.M."/>
            <person name="Op den Camp H."/>
            <person name="van Dam N."/>
            <person name="Jetten M."/>
        </authorList>
    </citation>
    <scope>NUCLEOTIDE SEQUENCE</scope>
    <source>
        <plasmid evidence="9">Drgb1</plasmid>
    </source>
</reference>
<dbReference type="NCBIfam" id="NF007621">
    <property type="entry name" value="PRK10276.1"/>
    <property type="match status" value="1"/>
</dbReference>
<dbReference type="AlphaFoldDB" id="A0A0K0MNQ1"/>
<evidence type="ECO:0000256" key="1">
    <source>
        <dbReference type="ARBA" id="ARBA00007484"/>
    </source>
</evidence>
<dbReference type="EMBL" id="KP942676">
    <property type="protein sequence ID" value="AKG47445.1"/>
    <property type="molecule type" value="Genomic_DNA"/>
</dbReference>
<keyword evidence="5" id="KW-0234">DNA repair</keyword>
<feature type="domain" description="Peptidase S24/S26A/S26B/S26C" evidence="8">
    <location>
        <begin position="15"/>
        <end position="130"/>
    </location>
</feature>
<evidence type="ECO:0000256" key="5">
    <source>
        <dbReference type="ARBA" id="ARBA00023204"/>
    </source>
</evidence>
<evidence type="ECO:0000256" key="2">
    <source>
        <dbReference type="ARBA" id="ARBA00022763"/>
    </source>
</evidence>
<keyword evidence="2" id="KW-0227">DNA damage</keyword>
<dbReference type="InterPro" id="IPR006197">
    <property type="entry name" value="Peptidase_S24_LexA"/>
</dbReference>
<proteinExistence type="inferred from homology"/>
<comment type="similarity">
    <text evidence="1 7">Belongs to the peptidase S24 family.</text>
</comment>
<dbReference type="RefSeq" id="WP_181374622.1">
    <property type="nucleotide sequence ID" value="NZ_KP942676.1"/>
</dbReference>
<evidence type="ECO:0000259" key="8">
    <source>
        <dbReference type="Pfam" id="PF00717"/>
    </source>
</evidence>
<evidence type="ECO:0000256" key="4">
    <source>
        <dbReference type="ARBA" id="ARBA00022813"/>
    </source>
</evidence>
<dbReference type="PANTHER" id="PTHR33516">
    <property type="entry name" value="LEXA REPRESSOR"/>
    <property type="match status" value="1"/>
</dbReference>
<keyword evidence="9" id="KW-0614">Plasmid</keyword>
<keyword evidence="6" id="KW-0742">SOS response</keyword>
<dbReference type="CDD" id="cd06529">
    <property type="entry name" value="S24_LexA-like"/>
    <property type="match status" value="1"/>
</dbReference>
<geneLocation type="plasmid" evidence="9">
    <name>Drgb1</name>
</geneLocation>
<accession>A0A0K0MNQ1</accession>
<keyword evidence="3 7" id="KW-0378">Hydrolase</keyword>
<evidence type="ECO:0000256" key="7">
    <source>
        <dbReference type="RuleBase" id="RU003991"/>
    </source>
</evidence>
<dbReference type="SUPFAM" id="SSF51306">
    <property type="entry name" value="LexA/Signal peptidase"/>
    <property type="match status" value="1"/>
</dbReference>
<dbReference type="GO" id="GO:0009432">
    <property type="term" value="P:SOS response"/>
    <property type="evidence" value="ECO:0007669"/>
    <property type="project" value="UniProtKB-KW"/>
</dbReference>
<evidence type="ECO:0000256" key="6">
    <source>
        <dbReference type="ARBA" id="ARBA00023236"/>
    </source>
</evidence>
<evidence type="ECO:0000313" key="9">
    <source>
        <dbReference type="EMBL" id="AKG47445.1"/>
    </source>
</evidence>
<dbReference type="Gene3D" id="2.10.109.10">
    <property type="entry name" value="Umud Fragment, subunit A"/>
    <property type="match status" value="1"/>
</dbReference>
<dbReference type="GO" id="GO:0006355">
    <property type="term" value="P:regulation of DNA-templated transcription"/>
    <property type="evidence" value="ECO:0007669"/>
    <property type="project" value="InterPro"/>
</dbReference>
<sequence>MKLALCHVEDVLTLPLFAEKIPAGFPSPAGDYLEDRIDLNSLLIKHPSGTYFLRVSGTSMVDAQIYDGDIVIVDSSLDAKHGDIVIAAIDGEFTVKRLQTHPLTALIPMNESYSPIYINEGEELCVFGAVTYIIHKAK</sequence>
<dbReference type="Pfam" id="PF00717">
    <property type="entry name" value="Peptidase_S24"/>
    <property type="match status" value="1"/>
</dbReference>
<evidence type="ECO:0000256" key="3">
    <source>
        <dbReference type="ARBA" id="ARBA00022801"/>
    </source>
</evidence>
<protein>
    <submittedName>
        <fullName evidence="9">LexA repressor</fullName>
        <ecNumber evidence="9">3.4.21.88</ecNumber>
    </submittedName>
</protein>
<dbReference type="EC" id="3.4.21.88" evidence="9"/>
<dbReference type="PRINTS" id="PR00726">
    <property type="entry name" value="LEXASERPTASE"/>
</dbReference>
<name>A0A0K0MNQ1_PECCA</name>
<organism evidence="9">
    <name type="scientific">Pectobacterium carotovorum</name>
    <name type="common">Erwinia carotovora</name>
    <dbReference type="NCBI Taxonomy" id="554"/>
    <lineage>
        <taxon>Bacteria</taxon>
        <taxon>Pseudomonadati</taxon>
        <taxon>Pseudomonadota</taxon>
        <taxon>Gammaproteobacteria</taxon>
        <taxon>Enterobacterales</taxon>
        <taxon>Pectobacteriaceae</taxon>
        <taxon>Pectobacterium</taxon>
    </lineage>
</organism>
<dbReference type="PANTHER" id="PTHR33516:SF2">
    <property type="entry name" value="LEXA REPRESSOR-RELATED"/>
    <property type="match status" value="1"/>
</dbReference>
<dbReference type="InterPro" id="IPR039418">
    <property type="entry name" value="LexA-like"/>
</dbReference>
<keyword evidence="4 7" id="KW-0068">Autocatalytic cleavage</keyword>
<dbReference type="InterPro" id="IPR050077">
    <property type="entry name" value="LexA_repressor"/>
</dbReference>
<dbReference type="InterPro" id="IPR015927">
    <property type="entry name" value="Peptidase_S24_S26A/B/C"/>
</dbReference>
<dbReference type="GO" id="GO:0003677">
    <property type="term" value="F:DNA binding"/>
    <property type="evidence" value="ECO:0007669"/>
    <property type="project" value="InterPro"/>
</dbReference>
<dbReference type="InterPro" id="IPR036286">
    <property type="entry name" value="LexA/Signal_pep-like_sf"/>
</dbReference>
<dbReference type="GO" id="GO:0004252">
    <property type="term" value="F:serine-type endopeptidase activity"/>
    <property type="evidence" value="ECO:0007669"/>
    <property type="project" value="UniProtKB-EC"/>
</dbReference>
<gene>
    <name evidence="9" type="primary">lexA</name>
    <name evidence="9" type="ORF">pA_00005</name>
</gene>
<reference evidence="9" key="1">
    <citation type="journal article" date="2015" name="Environ. Microbiol.">
        <title>Plasmids from the gut microbiome of cabbage root fly larvae encode SaxA that catalyses the conversion of the plant toxin 2-phenylethyl isothiocyanate.</title>
        <authorList>
            <person name="Welte C.U."/>
            <person name="de Graaf R.M."/>
            <person name="van den Bosch T.J."/>
            <person name="Op den Camp H.J."/>
            <person name="van Dam N.M."/>
            <person name="Jetten M.S."/>
        </authorList>
    </citation>
    <scope>NUCLEOTIDE SEQUENCE</scope>
    <source>
        <plasmid evidence="9">Drgb1</plasmid>
    </source>
</reference>
<dbReference type="GO" id="GO:0006281">
    <property type="term" value="P:DNA repair"/>
    <property type="evidence" value="ECO:0007669"/>
    <property type="project" value="UniProtKB-KW"/>
</dbReference>